<feature type="region of interest" description="Disordered" evidence="1">
    <location>
        <begin position="49"/>
        <end position="135"/>
    </location>
</feature>
<accession>A0A934UR03</accession>
<dbReference type="Proteomes" id="UP000617041">
    <property type="component" value="Unassembled WGS sequence"/>
</dbReference>
<gene>
    <name evidence="4" type="ORF">I8E28_05545</name>
</gene>
<evidence type="ECO:0000256" key="2">
    <source>
        <dbReference type="SAM" id="Phobius"/>
    </source>
</evidence>
<reference evidence="4" key="1">
    <citation type="submission" date="2020-12" db="EMBL/GenBank/DDBJ databases">
        <title>Ramlibacter sp. nov., isolated from a freshwater alga, Cryptomonas.</title>
        <authorList>
            <person name="Kim H.M."/>
            <person name="Jeon C.O."/>
        </authorList>
    </citation>
    <scope>NUCLEOTIDE SEQUENCE</scope>
    <source>
        <strain evidence="4">CrO1</strain>
    </source>
</reference>
<dbReference type="InterPro" id="IPR011723">
    <property type="entry name" value="Znf/thioredoxin_put"/>
</dbReference>
<sequence length="352" mass="37438">MSMITGCPACGTLFRVVPDQLKISDGWVRCGHCSEVFDATTHLQAATEDDSAPLATDTEPQALPGPAAANEAGDSIADAGAQQAPGAPPPADDFAASLPPAFATSAHPPAAADDDSEQASPAFRPSQSPADATRPAGLEHEPAYAAQVDSVLSEARASRPFVEEDDDEEPPRLDDPELDGVGFVEQARRQLFWKRPLVRVALLLLAIGLAALLAAQVAVHDRDRLAVQHPEWKPWLERLCEVAHCKLGPPHRIDALVIDNSAFSRVRQDIYRLSVTLKNQSTQPVAVPAVELTLTDGQDQPVLRRVLTARELGAAADTLGPSADWSTSLTLAVTPPAGGNRIAGYRLLAFYP</sequence>
<feature type="compositionally biased region" description="Low complexity" evidence="1">
    <location>
        <begin position="92"/>
        <end position="111"/>
    </location>
</feature>
<dbReference type="RefSeq" id="WP_200787004.1">
    <property type="nucleotide sequence ID" value="NZ_JAEDAO010000001.1"/>
</dbReference>
<evidence type="ECO:0000313" key="5">
    <source>
        <dbReference type="Proteomes" id="UP000617041"/>
    </source>
</evidence>
<keyword evidence="2" id="KW-0812">Transmembrane</keyword>
<dbReference type="InterPro" id="IPR021834">
    <property type="entry name" value="DUF3426"/>
</dbReference>
<organism evidence="4 5">
    <name type="scientific">Ramlibacter algicola</name>
    <dbReference type="NCBI Taxonomy" id="2795217"/>
    <lineage>
        <taxon>Bacteria</taxon>
        <taxon>Pseudomonadati</taxon>
        <taxon>Pseudomonadota</taxon>
        <taxon>Betaproteobacteria</taxon>
        <taxon>Burkholderiales</taxon>
        <taxon>Comamonadaceae</taxon>
        <taxon>Ramlibacter</taxon>
    </lineage>
</organism>
<keyword evidence="2" id="KW-0472">Membrane</keyword>
<keyword evidence="2" id="KW-1133">Transmembrane helix</keyword>
<evidence type="ECO:0000259" key="3">
    <source>
        <dbReference type="Pfam" id="PF13719"/>
    </source>
</evidence>
<evidence type="ECO:0000256" key="1">
    <source>
        <dbReference type="SAM" id="MobiDB-lite"/>
    </source>
</evidence>
<evidence type="ECO:0000313" key="4">
    <source>
        <dbReference type="EMBL" id="MBK0392047.1"/>
    </source>
</evidence>
<dbReference type="AlphaFoldDB" id="A0A934UR03"/>
<name>A0A934UR03_9BURK</name>
<dbReference type="Pfam" id="PF11906">
    <property type="entry name" value="DUF3426"/>
    <property type="match status" value="1"/>
</dbReference>
<protein>
    <submittedName>
        <fullName evidence="4">Zinc-ribbon domain-containing protein</fullName>
    </submittedName>
</protein>
<comment type="caution">
    <text evidence="4">The sequence shown here is derived from an EMBL/GenBank/DDBJ whole genome shotgun (WGS) entry which is preliminary data.</text>
</comment>
<feature type="transmembrane region" description="Helical" evidence="2">
    <location>
        <begin position="197"/>
        <end position="219"/>
    </location>
</feature>
<dbReference type="NCBIfam" id="TIGR02098">
    <property type="entry name" value="MJ0042_CXXC"/>
    <property type="match status" value="1"/>
</dbReference>
<proteinExistence type="predicted"/>
<feature type="domain" description="Zinc finger/thioredoxin putative" evidence="3">
    <location>
        <begin position="3"/>
        <end position="39"/>
    </location>
</feature>
<dbReference type="Pfam" id="PF13719">
    <property type="entry name" value="Zn_ribbon_5"/>
    <property type="match status" value="1"/>
</dbReference>
<keyword evidence="5" id="KW-1185">Reference proteome</keyword>
<feature type="region of interest" description="Disordered" evidence="1">
    <location>
        <begin position="158"/>
        <end position="179"/>
    </location>
</feature>
<dbReference type="EMBL" id="JAEDAO010000001">
    <property type="protein sequence ID" value="MBK0392047.1"/>
    <property type="molecule type" value="Genomic_DNA"/>
</dbReference>